<sequence>MEELMAVEAEFLLTICPFLGVTKMDDVEKVKSGFIRAVKGQSNIRKTGNKYSTAAQSINQFIHGQIQQIRSLSDNPVKSDHIDSNFDDADMNFILGIPLVDLNHPAFEEYFTPTLPAPVENPYQPEEASAGLVFLYLYPGA</sequence>
<dbReference type="Proteomes" id="UP000298493">
    <property type="component" value="Unassembled WGS sequence"/>
</dbReference>
<comment type="caution">
    <text evidence="1">The sequence shown here is derived from an EMBL/GenBank/DDBJ whole genome shotgun (WGS) entry which is preliminary data.</text>
</comment>
<gene>
    <name evidence="1" type="ORF">E6O75_ATG08737</name>
</gene>
<proteinExistence type="predicted"/>
<evidence type="ECO:0000313" key="1">
    <source>
        <dbReference type="EMBL" id="TID14591.1"/>
    </source>
</evidence>
<keyword evidence="2" id="KW-1185">Reference proteome</keyword>
<protein>
    <submittedName>
        <fullName evidence="1">Uncharacterized protein</fullName>
    </submittedName>
</protein>
<reference evidence="1 2" key="1">
    <citation type="submission" date="2019-04" db="EMBL/GenBank/DDBJ databases">
        <title>High contiguity whole genome sequence and gene annotation resource for two Venturia nashicola isolates.</title>
        <authorList>
            <person name="Prokchorchik M."/>
            <person name="Won K."/>
            <person name="Lee Y."/>
            <person name="Choi E.D."/>
            <person name="Segonzac C."/>
            <person name="Sohn K.H."/>
        </authorList>
    </citation>
    <scope>NUCLEOTIDE SEQUENCE [LARGE SCALE GENOMIC DNA]</scope>
    <source>
        <strain evidence="1 2">PRI2</strain>
    </source>
</reference>
<dbReference type="EMBL" id="SNSC02000022">
    <property type="protein sequence ID" value="TID14591.1"/>
    <property type="molecule type" value="Genomic_DNA"/>
</dbReference>
<evidence type="ECO:0000313" key="2">
    <source>
        <dbReference type="Proteomes" id="UP000298493"/>
    </source>
</evidence>
<accession>A0A4Z1NV15</accession>
<organism evidence="1 2">
    <name type="scientific">Venturia nashicola</name>
    <dbReference type="NCBI Taxonomy" id="86259"/>
    <lineage>
        <taxon>Eukaryota</taxon>
        <taxon>Fungi</taxon>
        <taxon>Dikarya</taxon>
        <taxon>Ascomycota</taxon>
        <taxon>Pezizomycotina</taxon>
        <taxon>Dothideomycetes</taxon>
        <taxon>Pleosporomycetidae</taxon>
        <taxon>Venturiales</taxon>
        <taxon>Venturiaceae</taxon>
        <taxon>Venturia</taxon>
    </lineage>
</organism>
<name>A0A4Z1NV15_9PEZI</name>
<dbReference type="AlphaFoldDB" id="A0A4Z1NV15"/>